<proteinExistence type="predicted"/>
<sequence>MTRATPRTRRLDDRGGITVFVAICVLALLSIIGLAVDGGGKMRATERADYIATEAARAGGQAIDPAQAVPGKTITVDPQAAQAAAQAYLNAADTTGTATVSADGKTLTVTTHGTYDTSFLSAVGIGSLNVTGRGKASLLHGVTAPEGP</sequence>
<dbReference type="Proteomes" id="UP000656881">
    <property type="component" value="Unassembled WGS sequence"/>
</dbReference>
<name>A0ABQ2MVQ1_9ACTN</name>
<reference evidence="4" key="1">
    <citation type="journal article" date="2019" name="Int. J. Syst. Evol. Microbiol.">
        <title>The Global Catalogue of Microorganisms (GCM) 10K type strain sequencing project: providing services to taxonomists for standard genome sequencing and annotation.</title>
        <authorList>
            <consortium name="The Broad Institute Genomics Platform"/>
            <consortium name="The Broad Institute Genome Sequencing Center for Infectious Disease"/>
            <person name="Wu L."/>
            <person name="Ma J."/>
        </authorList>
    </citation>
    <scope>NUCLEOTIDE SEQUENCE [LARGE SCALE GENOMIC DNA]</scope>
    <source>
        <strain evidence="4">CGMCC 4.7349</strain>
    </source>
</reference>
<comment type="caution">
    <text evidence="3">The sequence shown here is derived from an EMBL/GenBank/DDBJ whole genome shotgun (WGS) entry which is preliminary data.</text>
</comment>
<evidence type="ECO:0000259" key="2">
    <source>
        <dbReference type="Pfam" id="PF13400"/>
    </source>
</evidence>
<accession>A0ABQ2MVQ1</accession>
<evidence type="ECO:0000256" key="1">
    <source>
        <dbReference type="SAM" id="Phobius"/>
    </source>
</evidence>
<feature type="domain" description="Putative Flp pilus-assembly TadG-like N-terminal" evidence="2">
    <location>
        <begin position="15"/>
        <end position="62"/>
    </location>
</feature>
<organism evidence="3 4">
    <name type="scientific">Streptomyces lasiicapitis</name>
    <dbReference type="NCBI Taxonomy" id="1923961"/>
    <lineage>
        <taxon>Bacteria</taxon>
        <taxon>Bacillati</taxon>
        <taxon>Actinomycetota</taxon>
        <taxon>Actinomycetes</taxon>
        <taxon>Kitasatosporales</taxon>
        <taxon>Streptomycetaceae</taxon>
        <taxon>Streptomyces</taxon>
    </lineage>
</organism>
<feature type="transmembrane region" description="Helical" evidence="1">
    <location>
        <begin position="15"/>
        <end position="36"/>
    </location>
</feature>
<gene>
    <name evidence="3" type="ORF">GCM10012286_79510</name>
</gene>
<evidence type="ECO:0000313" key="4">
    <source>
        <dbReference type="Proteomes" id="UP000656881"/>
    </source>
</evidence>
<protein>
    <submittedName>
        <fullName evidence="3">Membrane protein</fullName>
    </submittedName>
</protein>
<dbReference type="Pfam" id="PF13400">
    <property type="entry name" value="Tad"/>
    <property type="match status" value="1"/>
</dbReference>
<keyword evidence="1" id="KW-0472">Membrane</keyword>
<keyword evidence="1" id="KW-0812">Transmembrane</keyword>
<dbReference type="EMBL" id="BMNG01000026">
    <property type="protein sequence ID" value="GGO58975.1"/>
    <property type="molecule type" value="Genomic_DNA"/>
</dbReference>
<dbReference type="RefSeq" id="WP_189177569.1">
    <property type="nucleotide sequence ID" value="NZ_BMNG01000026.1"/>
</dbReference>
<evidence type="ECO:0000313" key="3">
    <source>
        <dbReference type="EMBL" id="GGO58975.1"/>
    </source>
</evidence>
<dbReference type="InterPro" id="IPR028087">
    <property type="entry name" value="Tad_N"/>
</dbReference>
<keyword evidence="1" id="KW-1133">Transmembrane helix</keyword>
<keyword evidence="4" id="KW-1185">Reference proteome</keyword>